<keyword evidence="10 14" id="KW-0408">Iron</keyword>
<dbReference type="GO" id="GO:0016020">
    <property type="term" value="C:membrane"/>
    <property type="evidence" value="ECO:0007669"/>
    <property type="project" value="UniProtKB-SubCell"/>
</dbReference>
<dbReference type="AlphaFoldDB" id="A0A8H6ZL51"/>
<reference evidence="16" key="1">
    <citation type="submission" date="2019-07" db="EMBL/GenBank/DDBJ databases">
        <authorList>
            <person name="Palmer J.M."/>
        </authorList>
    </citation>
    <scope>NUCLEOTIDE SEQUENCE</scope>
    <source>
        <strain evidence="16">PC9</strain>
    </source>
</reference>
<organism evidence="16 17">
    <name type="scientific">Pleurotus ostreatus</name>
    <name type="common">Oyster mushroom</name>
    <name type="synonym">White-rot fungus</name>
    <dbReference type="NCBI Taxonomy" id="5322"/>
    <lineage>
        <taxon>Eukaryota</taxon>
        <taxon>Fungi</taxon>
        <taxon>Dikarya</taxon>
        <taxon>Basidiomycota</taxon>
        <taxon>Agaricomycotina</taxon>
        <taxon>Agaricomycetes</taxon>
        <taxon>Agaricomycetidae</taxon>
        <taxon>Agaricales</taxon>
        <taxon>Pleurotineae</taxon>
        <taxon>Pleurotaceae</taxon>
        <taxon>Pleurotus</taxon>
    </lineage>
</organism>
<evidence type="ECO:0000256" key="4">
    <source>
        <dbReference type="ARBA" id="ARBA00010617"/>
    </source>
</evidence>
<comment type="pathway">
    <text evidence="3">Secondary metabolite biosynthesis.</text>
</comment>
<dbReference type="Proteomes" id="UP000623687">
    <property type="component" value="Unassembled WGS sequence"/>
</dbReference>
<dbReference type="GO" id="GO:0020037">
    <property type="term" value="F:heme binding"/>
    <property type="evidence" value="ECO:0007669"/>
    <property type="project" value="InterPro"/>
</dbReference>
<comment type="caution">
    <text evidence="16">The sequence shown here is derived from an EMBL/GenBank/DDBJ whole genome shotgun (WGS) entry which is preliminary data.</text>
</comment>
<evidence type="ECO:0008006" key="18">
    <source>
        <dbReference type="Google" id="ProtNLM"/>
    </source>
</evidence>
<dbReference type="GeneID" id="59380969"/>
<evidence type="ECO:0000256" key="7">
    <source>
        <dbReference type="ARBA" id="ARBA00022723"/>
    </source>
</evidence>
<comment type="similarity">
    <text evidence="4 15">Belongs to the cytochrome P450 family.</text>
</comment>
<accession>A0A8H6ZL51</accession>
<evidence type="ECO:0000256" key="6">
    <source>
        <dbReference type="ARBA" id="ARBA00022692"/>
    </source>
</evidence>
<dbReference type="PROSITE" id="PS00086">
    <property type="entry name" value="CYTOCHROME_P450"/>
    <property type="match status" value="1"/>
</dbReference>
<evidence type="ECO:0000256" key="5">
    <source>
        <dbReference type="ARBA" id="ARBA00022617"/>
    </source>
</evidence>
<dbReference type="InterPro" id="IPR001128">
    <property type="entry name" value="Cyt_P450"/>
</dbReference>
<dbReference type="RefSeq" id="XP_036628019.1">
    <property type="nucleotide sequence ID" value="XM_036780636.1"/>
</dbReference>
<evidence type="ECO:0000256" key="3">
    <source>
        <dbReference type="ARBA" id="ARBA00005179"/>
    </source>
</evidence>
<evidence type="ECO:0000256" key="13">
    <source>
        <dbReference type="ARBA" id="ARBA00023180"/>
    </source>
</evidence>
<dbReference type="Pfam" id="PF00067">
    <property type="entry name" value="p450"/>
    <property type="match status" value="1"/>
</dbReference>
<dbReference type="Gene3D" id="1.10.630.10">
    <property type="entry name" value="Cytochrome P450"/>
    <property type="match status" value="1"/>
</dbReference>
<dbReference type="CDD" id="cd11065">
    <property type="entry name" value="CYP64-like"/>
    <property type="match status" value="1"/>
</dbReference>
<evidence type="ECO:0000313" key="17">
    <source>
        <dbReference type="Proteomes" id="UP000623687"/>
    </source>
</evidence>
<dbReference type="InterPro" id="IPR002401">
    <property type="entry name" value="Cyt_P450_E_grp-I"/>
</dbReference>
<evidence type="ECO:0000256" key="15">
    <source>
        <dbReference type="RuleBase" id="RU000461"/>
    </source>
</evidence>
<gene>
    <name evidence="16" type="ORF">PC9H_011151</name>
</gene>
<dbReference type="EMBL" id="JACETU010000008">
    <property type="protein sequence ID" value="KAF7422987.1"/>
    <property type="molecule type" value="Genomic_DNA"/>
</dbReference>
<keyword evidence="8" id="KW-1133">Transmembrane helix</keyword>
<protein>
    <recommendedName>
        <fullName evidence="18">Cytochrome P450</fullName>
    </recommendedName>
</protein>
<dbReference type="SUPFAM" id="SSF48264">
    <property type="entry name" value="Cytochrome P450"/>
    <property type="match status" value="1"/>
</dbReference>
<name>A0A8H6ZL51_PLEOS</name>
<dbReference type="InterPro" id="IPR036396">
    <property type="entry name" value="Cyt_P450_sf"/>
</dbReference>
<evidence type="ECO:0000256" key="2">
    <source>
        <dbReference type="ARBA" id="ARBA00004167"/>
    </source>
</evidence>
<keyword evidence="5 14" id="KW-0349">Heme</keyword>
<dbReference type="PANTHER" id="PTHR46300">
    <property type="entry name" value="P450, PUTATIVE (EUROFUNG)-RELATED-RELATED"/>
    <property type="match status" value="1"/>
</dbReference>
<keyword evidence="17" id="KW-1185">Reference proteome</keyword>
<dbReference type="VEuPathDB" id="FungiDB:PC9H_011151"/>
<evidence type="ECO:0000256" key="11">
    <source>
        <dbReference type="ARBA" id="ARBA00023033"/>
    </source>
</evidence>
<keyword evidence="7 14" id="KW-0479">Metal-binding</keyword>
<evidence type="ECO:0000256" key="14">
    <source>
        <dbReference type="PIRSR" id="PIRSR602401-1"/>
    </source>
</evidence>
<dbReference type="InterPro" id="IPR050364">
    <property type="entry name" value="Cytochrome_P450_fung"/>
</dbReference>
<dbReference type="InterPro" id="IPR017972">
    <property type="entry name" value="Cyt_P450_CS"/>
</dbReference>
<dbReference type="OrthoDB" id="1470350at2759"/>
<evidence type="ECO:0000256" key="8">
    <source>
        <dbReference type="ARBA" id="ARBA00022989"/>
    </source>
</evidence>
<keyword evidence="6" id="KW-0812">Transmembrane</keyword>
<keyword evidence="13" id="KW-0325">Glycoprotein</keyword>
<dbReference type="PANTHER" id="PTHR46300:SF2">
    <property type="entry name" value="CYTOCHROME P450 MONOOXYGENASE ALNH-RELATED"/>
    <property type="match status" value="1"/>
</dbReference>
<proteinExistence type="inferred from homology"/>
<sequence length="580" mass="65634">MGLVLSLPSSEVIAVTTLAALSLLGIKLWQQRSYEKLLPPGPKKIPIFGNLFQVSALRPYPQFRKWAQEYGPVYHLKFGSQDIVVLNTPEAADELFVNRSKIFSSRIAPHVAHDIMSEGQRMAFLPYNDEFKARSLRLADPLTSLQPSIGPLPSRQLRPMQELESRVALYDLMNHGDKSITLYHTAGPNGEVPEHHWFSLIRRFTTSLVLTLMYGTRVHKIENTPRLHKLYRVLANMTSVAQPGNYLADGFPILRKLPDFLAPWRVQARAMHEWEIELLGGFLEDLKAEMKAGRQRVECYASKYLKARAEAGYEDAPGSGLTPDGQWMKDKFVAYTAGTIVEAGSDTTASTAHTFILMMLSYPHVLEKLRAEIDRVVGPDRLPTFDDEPNLPYLVACIKETLRRRPAAILGVPHANDEDVWYNGYLIPKGSNVFGNIWAIHMDPKLFPNPTAFIPERWLSPDGKSTSWGDGFDGERDQWVFGWGRRLCPGSYIAEASFLILLSRIIWGLDFSAPKDPKTGRDILPDLADEETFSEGFISIPRIFGVEWRPRSEKHAQIIRNEFEDAQAHWSNLNLPGDER</sequence>
<keyword evidence="12" id="KW-0472">Membrane</keyword>
<evidence type="ECO:0000256" key="10">
    <source>
        <dbReference type="ARBA" id="ARBA00023004"/>
    </source>
</evidence>
<evidence type="ECO:0000256" key="9">
    <source>
        <dbReference type="ARBA" id="ARBA00023002"/>
    </source>
</evidence>
<dbReference type="GO" id="GO:0005506">
    <property type="term" value="F:iron ion binding"/>
    <property type="evidence" value="ECO:0007669"/>
    <property type="project" value="InterPro"/>
</dbReference>
<dbReference type="PRINTS" id="PR00463">
    <property type="entry name" value="EP450I"/>
</dbReference>
<comment type="cofactor">
    <cofactor evidence="1 14">
        <name>heme</name>
        <dbReference type="ChEBI" id="CHEBI:30413"/>
    </cofactor>
</comment>
<dbReference type="PRINTS" id="PR00385">
    <property type="entry name" value="P450"/>
</dbReference>
<feature type="binding site" description="axial binding residue" evidence="14">
    <location>
        <position position="488"/>
    </location>
    <ligand>
        <name>heme</name>
        <dbReference type="ChEBI" id="CHEBI:30413"/>
    </ligand>
    <ligandPart>
        <name>Fe</name>
        <dbReference type="ChEBI" id="CHEBI:18248"/>
    </ligandPart>
</feature>
<evidence type="ECO:0000256" key="1">
    <source>
        <dbReference type="ARBA" id="ARBA00001971"/>
    </source>
</evidence>
<dbReference type="GO" id="GO:0004497">
    <property type="term" value="F:monooxygenase activity"/>
    <property type="evidence" value="ECO:0007669"/>
    <property type="project" value="UniProtKB-KW"/>
</dbReference>
<evidence type="ECO:0000313" key="16">
    <source>
        <dbReference type="EMBL" id="KAF7422987.1"/>
    </source>
</evidence>
<keyword evidence="11 15" id="KW-0503">Monooxygenase</keyword>
<keyword evidence="9 15" id="KW-0560">Oxidoreductase</keyword>
<dbReference type="GO" id="GO:0016705">
    <property type="term" value="F:oxidoreductase activity, acting on paired donors, with incorporation or reduction of molecular oxygen"/>
    <property type="evidence" value="ECO:0007669"/>
    <property type="project" value="InterPro"/>
</dbReference>
<comment type="subcellular location">
    <subcellularLocation>
        <location evidence="2">Membrane</location>
        <topology evidence="2">Single-pass membrane protein</topology>
    </subcellularLocation>
</comment>
<evidence type="ECO:0000256" key="12">
    <source>
        <dbReference type="ARBA" id="ARBA00023136"/>
    </source>
</evidence>